<proteinExistence type="predicted"/>
<keyword evidence="2" id="KW-1185">Reference proteome</keyword>
<gene>
    <name evidence="1" type="ORF">JCM21738_861</name>
</gene>
<evidence type="ECO:0000313" key="1">
    <source>
        <dbReference type="EMBL" id="GAE44174.1"/>
    </source>
</evidence>
<protein>
    <submittedName>
        <fullName evidence="1">Capsular polysaccharide biosynthesis protein</fullName>
    </submittedName>
</protein>
<organism evidence="1 2">
    <name type="scientific">Mesobacillus boroniphilus JCM 21738</name>
    <dbReference type="NCBI Taxonomy" id="1294265"/>
    <lineage>
        <taxon>Bacteria</taxon>
        <taxon>Bacillati</taxon>
        <taxon>Bacillota</taxon>
        <taxon>Bacilli</taxon>
        <taxon>Bacillales</taxon>
        <taxon>Bacillaceae</taxon>
        <taxon>Mesobacillus</taxon>
    </lineage>
</organism>
<evidence type="ECO:0000313" key="2">
    <source>
        <dbReference type="Proteomes" id="UP000018949"/>
    </source>
</evidence>
<dbReference type="EMBL" id="BAUW01000006">
    <property type="protein sequence ID" value="GAE44174.1"/>
    <property type="molecule type" value="Genomic_DNA"/>
</dbReference>
<name>W4RKR2_9BACI</name>
<dbReference type="eggNOG" id="COG0438">
    <property type="taxonomic scope" value="Bacteria"/>
</dbReference>
<comment type="caution">
    <text evidence="1">The sequence shown here is derived from an EMBL/GenBank/DDBJ whole genome shotgun (WGS) entry which is preliminary data.</text>
</comment>
<reference evidence="1 2" key="1">
    <citation type="submission" date="2013-12" db="EMBL/GenBank/DDBJ databases">
        <title>NBRP : Genome information of microbial organism related human and environment.</title>
        <authorList>
            <person name="Hattori M."/>
            <person name="Oshima K."/>
            <person name="Inaba H."/>
            <person name="Suda W."/>
            <person name="Sakamoto M."/>
            <person name="Iino T."/>
            <person name="Kitahara M."/>
            <person name="Oshida Y."/>
            <person name="Iida T."/>
            <person name="Kudo T."/>
            <person name="Itoh T."/>
            <person name="Ahmed I."/>
            <person name="Ohkuma M."/>
        </authorList>
    </citation>
    <scope>NUCLEOTIDE SEQUENCE [LARGE SCALE GENOMIC DNA]</scope>
    <source>
        <strain evidence="1 2">JCM 21738</strain>
    </source>
</reference>
<dbReference type="Proteomes" id="UP000018949">
    <property type="component" value="Unassembled WGS sequence"/>
</dbReference>
<sequence length="125" mass="14287">MKYNKVDRVLHIVSVMDRGGAETLLMNVYRNLDRSKLQFDFIVHRNDQGDYDNEIRKLGGKIYSVPSLGIAGPISYVKRLSEIMSQIPILPFTRIPITKVDFLPLQQKSQEFRIVFATLTATTGQ</sequence>
<accession>W4RKR2</accession>
<dbReference type="AlphaFoldDB" id="W4RKR2"/>